<dbReference type="RefSeq" id="WP_160111426.1">
    <property type="nucleotide sequence ID" value="NZ_JTCM02000169.1"/>
</dbReference>
<proteinExistence type="predicted"/>
<comment type="caution">
    <text evidence="2">The sequence shown here is derived from an EMBL/GenBank/DDBJ whole genome shotgun (WGS) entry which is preliminary data.</text>
</comment>
<keyword evidence="3" id="KW-1185">Reference proteome</keyword>
<accession>A0A846HIR4</accession>
<feature type="region of interest" description="Disordered" evidence="1">
    <location>
        <begin position="1"/>
        <end position="54"/>
    </location>
</feature>
<name>A0A846HIR4_9CYAN</name>
<protein>
    <submittedName>
        <fullName evidence="2">Uncharacterized protein</fullName>
    </submittedName>
</protein>
<sequence length="54" mass="5969">MSDDKNKEQKDSSSRDIKPPNIGKPRKTEPGGSRGIEPPKQLIGAIPPWLDEND</sequence>
<feature type="compositionally biased region" description="Basic and acidic residues" evidence="1">
    <location>
        <begin position="1"/>
        <end position="18"/>
    </location>
</feature>
<dbReference type="Proteomes" id="UP000031549">
    <property type="component" value="Unassembled WGS sequence"/>
</dbReference>
<evidence type="ECO:0000256" key="1">
    <source>
        <dbReference type="SAM" id="MobiDB-lite"/>
    </source>
</evidence>
<evidence type="ECO:0000313" key="3">
    <source>
        <dbReference type="Proteomes" id="UP000031549"/>
    </source>
</evidence>
<dbReference type="EMBL" id="JTCM02000169">
    <property type="protein sequence ID" value="NEU77256.1"/>
    <property type="molecule type" value="Genomic_DNA"/>
</dbReference>
<reference evidence="2 3" key="1">
    <citation type="journal article" date="2015" name="Genome Announc.">
        <title>Draft Genome Sequence of Cyanobacterium Hassallia byssoidea Strain VB512170, Isolated from Monuments in India.</title>
        <authorList>
            <person name="Singh D."/>
            <person name="Chandrababunaidu M.M."/>
            <person name="Panda A."/>
            <person name="Sen D."/>
            <person name="Bhattacharyya S."/>
            <person name="Adhikary S.P."/>
            <person name="Tripathy S."/>
        </authorList>
    </citation>
    <scope>NUCLEOTIDE SEQUENCE [LARGE SCALE GENOMIC DNA]</scope>
    <source>
        <strain evidence="2 3">VB512170</strain>
    </source>
</reference>
<gene>
    <name evidence="2" type="ORF">PI95_033425</name>
</gene>
<dbReference type="AlphaFoldDB" id="A0A846HIR4"/>
<evidence type="ECO:0000313" key="2">
    <source>
        <dbReference type="EMBL" id="NEU77256.1"/>
    </source>
</evidence>
<organism evidence="2 3">
    <name type="scientific">Hassallia byssoidea VB512170</name>
    <dbReference type="NCBI Taxonomy" id="1304833"/>
    <lineage>
        <taxon>Bacteria</taxon>
        <taxon>Bacillati</taxon>
        <taxon>Cyanobacteriota</taxon>
        <taxon>Cyanophyceae</taxon>
        <taxon>Nostocales</taxon>
        <taxon>Tolypothrichaceae</taxon>
        <taxon>Hassallia</taxon>
    </lineage>
</organism>